<name>A0A7X0JN81_9HYPH</name>
<evidence type="ECO:0000256" key="1">
    <source>
        <dbReference type="SAM" id="Phobius"/>
    </source>
</evidence>
<keyword evidence="1" id="KW-0812">Transmembrane</keyword>
<dbReference type="Proteomes" id="UP000585437">
    <property type="component" value="Unassembled WGS sequence"/>
</dbReference>
<feature type="transmembrane region" description="Helical" evidence="1">
    <location>
        <begin position="236"/>
        <end position="257"/>
    </location>
</feature>
<protein>
    <recommendedName>
        <fullName evidence="4">PNPLA domain-containing protein</fullName>
    </recommendedName>
</protein>
<feature type="transmembrane region" description="Helical" evidence="1">
    <location>
        <begin position="441"/>
        <end position="467"/>
    </location>
</feature>
<accession>A0A7X0JN81</accession>
<evidence type="ECO:0000313" key="2">
    <source>
        <dbReference type="EMBL" id="MBB6509842.1"/>
    </source>
</evidence>
<dbReference type="RefSeq" id="WP_184655248.1">
    <property type="nucleotide sequence ID" value="NZ_JACHBU010000006.1"/>
</dbReference>
<feature type="transmembrane region" description="Helical" evidence="1">
    <location>
        <begin position="57"/>
        <end position="76"/>
    </location>
</feature>
<dbReference type="AlphaFoldDB" id="A0A7X0JN81"/>
<keyword evidence="1" id="KW-0472">Membrane</keyword>
<evidence type="ECO:0008006" key="4">
    <source>
        <dbReference type="Google" id="ProtNLM"/>
    </source>
</evidence>
<feature type="transmembrane region" description="Helical" evidence="1">
    <location>
        <begin position="313"/>
        <end position="330"/>
    </location>
</feature>
<evidence type="ECO:0000313" key="3">
    <source>
        <dbReference type="Proteomes" id="UP000585437"/>
    </source>
</evidence>
<sequence length="957" mass="103837">MTQVQPRGRSLVRQAYPWLNDRVADFVRGWRRLDAWANRPLPTRRRAYWKLLAPDRYPWYAPALFLVLTVMLALGPTMETDWPNLILVVIGLVLFLGLNALAGRRQVANNYLLTGQLTCLVAMLALLLWSSLPEVYGEMVAAPRLHVGVAVVLAMTVALAAAFGFAAALFRSTADGGLADALPEVELFLPKDRYSFVGGGAKAAFFSALAIAPVRYPVELLLPGSLLTLFVPDHLLAPTFLFVGGIMWILLFLGILFERLMEILKTLGRMFFIGPQRVISILVIAVAGARLAEIHFITYLFNGGSTGYGNPVLMLYILLSYACAWYYGFWTDQFVARRLTRMLTLKPDWRTAISVAYPYHGDPTLSRVESEGRTISLHGAGRLKLRGHYEDGYAGGGTALQFMTPAELIGQFRRQIELRSRDMIKADDLLASLRNFERAAVIYPVIVGTLAFGLIVGPIVLTFYYAVQPPELTVHAEGGGGRDALAFMKNQDYENGDCSPLKAGMPRIAIAASGGGTRAAIYTASLLRGLAEAGHVCDVVMASGVSGGSAALAYFGLHEAELRSRGGVGFMAWERYSREMAHPYIEDVINRASDLRITFGRFHWRRFTCGEPAVPDGSVSGVAPARSKLGHILAESFVCRMGAGKMGDVSFGLMLNSSIVGSYPDPGNPCRRGDGYSLPEQASRCQGLLDGAGAGGRLVLTNIGSTQTMQANTSPGMEIVTIDEPDVSVSRAAALSANFPPVFPDAAVDIMPSSGTAKRYWVTDGGTVENRGTVTMYRALRDAARREPKSCGCGSSPKFAPLHVIVADVSALAGPYSESFGFDSVLGAGGQLGLGMEAELRADLKTLYETTHCSKIYFHDIVIPPVFSSNGGIGTHWLLPGSMTFRDPNHSGEQVTLHAEDVEKLVLSLHSSRAFSYQDNGGVKRVLGWAQDGPGNRHRANWVRLLDMLNGKLPPQL</sequence>
<organism evidence="2 3">
    <name type="scientific">Rhizobium soli</name>
    <dbReference type="NCBI Taxonomy" id="424798"/>
    <lineage>
        <taxon>Bacteria</taxon>
        <taxon>Pseudomonadati</taxon>
        <taxon>Pseudomonadota</taxon>
        <taxon>Alphaproteobacteria</taxon>
        <taxon>Hyphomicrobiales</taxon>
        <taxon>Rhizobiaceae</taxon>
        <taxon>Rhizobium/Agrobacterium group</taxon>
        <taxon>Rhizobium</taxon>
    </lineage>
</organism>
<keyword evidence="1" id="KW-1133">Transmembrane helix</keyword>
<comment type="caution">
    <text evidence="2">The sequence shown here is derived from an EMBL/GenBank/DDBJ whole genome shotgun (WGS) entry which is preliminary data.</text>
</comment>
<feature type="transmembrane region" description="Helical" evidence="1">
    <location>
        <begin position="149"/>
        <end position="170"/>
    </location>
</feature>
<reference evidence="2 3" key="1">
    <citation type="submission" date="2020-08" db="EMBL/GenBank/DDBJ databases">
        <title>The Agave Microbiome: Exploring the role of microbial communities in plant adaptations to desert environments.</title>
        <authorList>
            <person name="Partida-Martinez L.P."/>
        </authorList>
    </citation>
    <scope>NUCLEOTIDE SEQUENCE [LARGE SCALE GENOMIC DNA]</scope>
    <source>
        <strain evidence="2 3">AS3.12</strain>
    </source>
</reference>
<dbReference type="SUPFAM" id="SSF52151">
    <property type="entry name" value="FabD/lysophospholipase-like"/>
    <property type="match status" value="1"/>
</dbReference>
<feature type="transmembrane region" description="Helical" evidence="1">
    <location>
        <begin position="82"/>
        <end position="102"/>
    </location>
</feature>
<keyword evidence="3" id="KW-1185">Reference proteome</keyword>
<dbReference type="InterPro" id="IPR016035">
    <property type="entry name" value="Acyl_Trfase/lysoPLipase"/>
</dbReference>
<dbReference type="EMBL" id="JACHBU010000006">
    <property type="protein sequence ID" value="MBB6509842.1"/>
    <property type="molecule type" value="Genomic_DNA"/>
</dbReference>
<feature type="transmembrane region" description="Helical" evidence="1">
    <location>
        <begin position="111"/>
        <end position="129"/>
    </location>
</feature>
<proteinExistence type="predicted"/>
<dbReference type="Gene3D" id="3.40.1090.10">
    <property type="entry name" value="Cytosolic phospholipase A2 catalytic domain"/>
    <property type="match status" value="1"/>
</dbReference>
<gene>
    <name evidence="2" type="ORF">F4695_003226</name>
</gene>
<feature type="transmembrane region" description="Helical" evidence="1">
    <location>
        <begin position="278"/>
        <end position="301"/>
    </location>
</feature>
<feature type="transmembrane region" description="Helical" evidence="1">
    <location>
        <begin position="196"/>
        <end position="216"/>
    </location>
</feature>